<keyword evidence="1" id="KW-1133">Transmembrane helix</keyword>
<evidence type="ECO:0008006" key="4">
    <source>
        <dbReference type="Google" id="ProtNLM"/>
    </source>
</evidence>
<feature type="transmembrane region" description="Helical" evidence="1">
    <location>
        <begin position="259"/>
        <end position="279"/>
    </location>
</feature>
<evidence type="ECO:0000313" key="2">
    <source>
        <dbReference type="EMBL" id="MCJ2382397.1"/>
    </source>
</evidence>
<protein>
    <recommendedName>
        <fullName evidence="4">DUF4401 domain-containing protein</fullName>
    </recommendedName>
</protein>
<feature type="transmembrane region" description="Helical" evidence="1">
    <location>
        <begin position="227"/>
        <end position="247"/>
    </location>
</feature>
<comment type="caution">
    <text evidence="2">The sequence shown here is derived from an EMBL/GenBank/DDBJ whole genome shotgun (WGS) entry which is preliminary data.</text>
</comment>
<dbReference type="EMBL" id="JAKZMM010000079">
    <property type="protein sequence ID" value="MCJ2382397.1"/>
    <property type="molecule type" value="Genomic_DNA"/>
</dbReference>
<gene>
    <name evidence="2" type="ORF">MUN53_17600</name>
</gene>
<feature type="transmembrane region" description="Helical" evidence="1">
    <location>
        <begin position="168"/>
        <end position="184"/>
    </location>
</feature>
<dbReference type="RefSeq" id="WP_243326693.1">
    <property type="nucleotide sequence ID" value="NZ_JAKZMM010000079.1"/>
</dbReference>
<reference evidence="2 3" key="1">
    <citation type="submission" date="2022-03" db="EMBL/GenBank/DDBJ databases">
        <title>Parabacteroides sp. nov. isolated from swine feces.</title>
        <authorList>
            <person name="Bak J.E."/>
        </authorList>
    </citation>
    <scope>NUCLEOTIDE SEQUENCE [LARGE SCALE GENOMIC DNA]</scope>
    <source>
        <strain evidence="2 3">AGMB00274</strain>
    </source>
</reference>
<feature type="transmembrane region" description="Helical" evidence="1">
    <location>
        <begin position="138"/>
        <end position="156"/>
    </location>
</feature>
<accession>A0ABT0C5Y4</accession>
<keyword evidence="1" id="KW-0812">Transmembrane</keyword>
<feature type="transmembrane region" description="Helical" evidence="1">
    <location>
        <begin position="107"/>
        <end position="131"/>
    </location>
</feature>
<keyword evidence="1" id="KW-0472">Membrane</keyword>
<dbReference type="Proteomes" id="UP001165444">
    <property type="component" value="Unassembled WGS sequence"/>
</dbReference>
<sequence length="280" mass="32488">MMLTKEQIQLIRNYLIKGRIENHLFFQDMVDHIACQVEDEMNNGKSFKDSLNETLKQYPIDQLKEIELFTLKTLNMETSFSTRTALLTIFPFVMFGLTLATDMVSTISYSVYITMFLISITLMFITLGIGWIKEFPRWSFPAIGFCLLFCLFFSFIRIPSFSDDKLGIWAWTPLLTILLVSSLFNRSIQPIKSVIHKIKEEPSLIFLITYGFLPFVIFLLMDEIHAIGMLPSLFLSIGCFCLGLYLALRCKISKHRKNYLLLSYIFPLSITITSFLAYWS</sequence>
<name>A0ABT0C5Y4_9BACT</name>
<feature type="transmembrane region" description="Helical" evidence="1">
    <location>
        <begin position="84"/>
        <end position="101"/>
    </location>
</feature>
<evidence type="ECO:0000256" key="1">
    <source>
        <dbReference type="SAM" id="Phobius"/>
    </source>
</evidence>
<evidence type="ECO:0000313" key="3">
    <source>
        <dbReference type="Proteomes" id="UP001165444"/>
    </source>
</evidence>
<organism evidence="2 3">
    <name type="scientific">Parabacteroides faecalis</name>
    <dbReference type="NCBI Taxonomy" id="2924040"/>
    <lineage>
        <taxon>Bacteria</taxon>
        <taxon>Pseudomonadati</taxon>
        <taxon>Bacteroidota</taxon>
        <taxon>Bacteroidia</taxon>
        <taxon>Bacteroidales</taxon>
        <taxon>Tannerellaceae</taxon>
        <taxon>Parabacteroides</taxon>
    </lineage>
</organism>
<keyword evidence="3" id="KW-1185">Reference proteome</keyword>
<proteinExistence type="predicted"/>
<feature type="transmembrane region" description="Helical" evidence="1">
    <location>
        <begin position="204"/>
        <end position="221"/>
    </location>
</feature>